<evidence type="ECO:0000313" key="2">
    <source>
        <dbReference type="EMBL" id="KAG5197395.1"/>
    </source>
</evidence>
<feature type="region of interest" description="Disordered" evidence="1">
    <location>
        <begin position="116"/>
        <end position="141"/>
    </location>
</feature>
<name>A0A836CSL7_SHEEP</name>
<sequence length="313" mass="34468">MGHVQLFLHEEKLPVRKGAAQLPEQDDGSGRPHSATLSPRSALLSLVFCPFYQSYWAPDGIWSSNSEGAWGTLGRLTTLMNPAEVVSCGVINHISGFGSGTSNCENEKVRSIRETQGWVQRPKQRAASGSRSHRKRSKRPRLRFAVKVLGKAPRSDVIFPSGGPYRVVRKASEGSGEGWKALGTVRAKKSLEEAADRTKKQWGADARRQRLQERRGADKQKGKSSVVWQPPPEARGRGSRHSARSAPQKRSGKLAFPETSGRRGLSQEDGINRTSTLKPRRREKSLFQKAGAFPAPRCADAQRSLPVRGSDNE</sequence>
<dbReference type="EMBL" id="JAEMGP010000020">
    <property type="protein sequence ID" value="KAG5197395.1"/>
    <property type="molecule type" value="Genomic_DNA"/>
</dbReference>
<feature type="compositionally biased region" description="Basic and acidic residues" evidence="1">
    <location>
        <begin position="205"/>
        <end position="221"/>
    </location>
</feature>
<reference evidence="2 3" key="1">
    <citation type="submission" date="2020-12" db="EMBL/GenBank/DDBJ databases">
        <title>De novo assembly of Tibetan sheep genome.</title>
        <authorList>
            <person name="Li X."/>
        </authorList>
    </citation>
    <scope>NUCLEOTIDE SEQUENCE [LARGE SCALE GENOMIC DNA]</scope>
    <source>
        <tissue evidence="2">Heart</tissue>
    </source>
</reference>
<proteinExistence type="predicted"/>
<evidence type="ECO:0000313" key="3">
    <source>
        <dbReference type="Proteomes" id="UP000664991"/>
    </source>
</evidence>
<gene>
    <name evidence="2" type="ORF">JEQ12_010849</name>
</gene>
<accession>A0A836CSL7</accession>
<dbReference type="Proteomes" id="UP000664991">
    <property type="component" value="Unassembled WGS sequence"/>
</dbReference>
<evidence type="ECO:0000256" key="1">
    <source>
        <dbReference type="SAM" id="MobiDB-lite"/>
    </source>
</evidence>
<feature type="compositionally biased region" description="Basic residues" evidence="1">
    <location>
        <begin position="131"/>
        <end position="141"/>
    </location>
</feature>
<feature type="region of interest" description="Disordered" evidence="1">
    <location>
        <begin position="191"/>
        <end position="313"/>
    </location>
</feature>
<organism evidence="2 3">
    <name type="scientific">Ovis aries</name>
    <name type="common">Sheep</name>
    <dbReference type="NCBI Taxonomy" id="9940"/>
    <lineage>
        <taxon>Eukaryota</taxon>
        <taxon>Metazoa</taxon>
        <taxon>Chordata</taxon>
        <taxon>Craniata</taxon>
        <taxon>Vertebrata</taxon>
        <taxon>Euteleostomi</taxon>
        <taxon>Mammalia</taxon>
        <taxon>Eutheria</taxon>
        <taxon>Laurasiatheria</taxon>
        <taxon>Artiodactyla</taxon>
        <taxon>Ruminantia</taxon>
        <taxon>Pecora</taxon>
        <taxon>Bovidae</taxon>
        <taxon>Caprinae</taxon>
        <taxon>Ovis</taxon>
    </lineage>
</organism>
<dbReference type="AlphaFoldDB" id="A0A836CSL7"/>
<comment type="caution">
    <text evidence="2">The sequence shown here is derived from an EMBL/GenBank/DDBJ whole genome shotgun (WGS) entry which is preliminary data.</text>
</comment>
<protein>
    <submittedName>
        <fullName evidence="2">Uncharacterized protein</fullName>
    </submittedName>
</protein>